<sequence>MRFARPGSIASAVLSLLLFAPLAVVTAENDIEDALSGFDEPGADDNLEDTLSGFDDGELPVEDTESARWLSGENWRITGDTGVSAAWNYAHQRPGPGETDWRGLSRLRARLRPELRLDLGNDWDARVRVNGFYDFAYLINGRSGYTNQVLRHYESELEFQDTYLRGSLGTNLDIKLGRQIVVWGKSDNLRVVDVLNPLDRRQPGMTDIENLRLPVTMSRLDYFTGDWRVTALALHEVRFDKLPVVGSDFYPYSNPPPEEDDIHDGGSNTEYALALSAVMPGWDLSFHLARLFDEETHLAVIDDGAELVHARIDMLGAATNIVFADWLLKVESAYFDGLRYSAAPGKDFARTDLLLGVDYNGFDNTTLTLESALRHIHSYDRRLELGPVPYQRNRLETAFRYSADFLNDRWNAIIVATRFGEALNEGGITRIQLGYELRQALELTGGLVLYHGRVQWPFDSIADNDRVFLELKYSF</sequence>
<accession>A0A4R5LMY4</accession>
<proteinExistence type="predicted"/>
<evidence type="ECO:0000313" key="3">
    <source>
        <dbReference type="Proteomes" id="UP000295554"/>
    </source>
</evidence>
<reference evidence="2 3" key="1">
    <citation type="submission" date="2019-03" db="EMBL/GenBank/DDBJ databases">
        <title>Seongchinamella monodicae gen. nov., sp. nov., a novel member of the Gammaproteobacteria isolated from a tidal mudflat of beach.</title>
        <authorList>
            <person name="Yang H.G."/>
            <person name="Kang J.W."/>
            <person name="Lee S.D."/>
        </authorList>
    </citation>
    <scope>NUCLEOTIDE SEQUENCE [LARGE SCALE GENOMIC DNA]</scope>
    <source>
        <strain evidence="2 3">GH4-78</strain>
    </source>
</reference>
<organism evidence="2 3">
    <name type="scientific">Seongchinamella unica</name>
    <dbReference type="NCBI Taxonomy" id="2547392"/>
    <lineage>
        <taxon>Bacteria</taxon>
        <taxon>Pseudomonadati</taxon>
        <taxon>Pseudomonadota</taxon>
        <taxon>Gammaproteobacteria</taxon>
        <taxon>Cellvibrionales</taxon>
        <taxon>Halieaceae</taxon>
        <taxon>Seongchinamella</taxon>
    </lineage>
</organism>
<dbReference type="EMBL" id="SMSE01000006">
    <property type="protein sequence ID" value="TDG11389.1"/>
    <property type="molecule type" value="Genomic_DNA"/>
</dbReference>
<name>A0A4R5LMY4_9GAMM</name>
<feature type="signal peptide" evidence="1">
    <location>
        <begin position="1"/>
        <end position="26"/>
    </location>
</feature>
<keyword evidence="1" id="KW-0732">Signal</keyword>
<comment type="caution">
    <text evidence="2">The sequence shown here is derived from an EMBL/GenBank/DDBJ whole genome shotgun (WGS) entry which is preliminary data.</text>
</comment>
<keyword evidence="3" id="KW-1185">Reference proteome</keyword>
<gene>
    <name evidence="2" type="ORF">E2F43_18560</name>
</gene>
<dbReference type="Pfam" id="PF06980">
    <property type="entry name" value="DUF1302"/>
    <property type="match status" value="1"/>
</dbReference>
<feature type="chain" id="PRO_5020547183" evidence="1">
    <location>
        <begin position="27"/>
        <end position="475"/>
    </location>
</feature>
<evidence type="ECO:0000256" key="1">
    <source>
        <dbReference type="SAM" id="SignalP"/>
    </source>
</evidence>
<dbReference type="AlphaFoldDB" id="A0A4R5LMY4"/>
<dbReference type="OrthoDB" id="9769143at2"/>
<dbReference type="Proteomes" id="UP000295554">
    <property type="component" value="Unassembled WGS sequence"/>
</dbReference>
<dbReference type="InterPro" id="IPR010727">
    <property type="entry name" value="DUF1302"/>
</dbReference>
<protein>
    <submittedName>
        <fullName evidence="2">DUF1302 family protein</fullName>
    </submittedName>
</protein>
<evidence type="ECO:0000313" key="2">
    <source>
        <dbReference type="EMBL" id="TDG11389.1"/>
    </source>
</evidence>